<keyword evidence="3 6" id="KW-0067">ATP-binding</keyword>
<keyword evidence="2 6" id="KW-0547">Nucleotide-binding</keyword>
<evidence type="ECO:0000256" key="3">
    <source>
        <dbReference type="ARBA" id="ARBA00022840"/>
    </source>
</evidence>
<keyword evidence="9" id="KW-1185">Reference proteome</keyword>
<evidence type="ECO:0000259" key="7">
    <source>
        <dbReference type="SMART" id="SM00968"/>
    </source>
</evidence>
<dbReference type="Gene3D" id="1.20.1060.20">
    <property type="match status" value="1"/>
</dbReference>
<comment type="domain">
    <text evidence="6">Contains large globular domains required for ATP hydrolysis at each terminus and a third globular domain forming a flexible hinge near the middle of the molecule. These domains are separated by coiled-coil structures.</text>
</comment>
<feature type="domain" description="SMC hinge" evidence="7">
    <location>
        <begin position="519"/>
        <end position="635"/>
    </location>
</feature>
<evidence type="ECO:0000256" key="2">
    <source>
        <dbReference type="ARBA" id="ARBA00022741"/>
    </source>
</evidence>
<dbReference type="InterPro" id="IPR003395">
    <property type="entry name" value="RecF/RecN/SMC_N"/>
</dbReference>
<dbReference type="InterPro" id="IPR024704">
    <property type="entry name" value="SMC"/>
</dbReference>
<organism evidence="8 9">
    <name type="scientific">Corticicoccus populi</name>
    <dbReference type="NCBI Taxonomy" id="1812821"/>
    <lineage>
        <taxon>Bacteria</taxon>
        <taxon>Bacillati</taxon>
        <taxon>Bacillota</taxon>
        <taxon>Bacilli</taxon>
        <taxon>Bacillales</taxon>
        <taxon>Staphylococcaceae</taxon>
        <taxon>Corticicoccus</taxon>
    </lineage>
</organism>
<keyword evidence="1 6" id="KW-0963">Cytoplasm</keyword>
<sequence length="1176" mass="134921">MVYLKAIEANGFKSFADKVDIKFDSGVTAVVGPNGSGKSNITDAIRWVLGEQSARTIRGVKMEDVIFSGTDTRSEMNAATVKLKLDNQSGMFAVNNDEVIITRKLFRSGDSEYYINNERSKLKEIHELFLDSGLGRNAYNIISQGEVDTLLKARPEERRTLIEEAAGVMKYKLRRKESEKRLTETKDNLNRVNDIIKELEERVNTLEIESANAEEYLALKNEMSRADIEVSVHDIKNLSELLKEETDKINRTEAEIKNQQEESSRIDTVLNNLSKKRDEADLNAREVNKKIVDASKKLEQVTGKIELFTERKNNKGQMKKELEERLSEQLERRKKLETELAELNEEIKTYQEKTAALNRTLKDIKRREEYLTTDQSEEIEQLKDDYYQLMVEKTTLENDQKRIASMQSERSGQYAQQMERMKRLTASIEEDKMSLEKLSADFERAETELSKSRAQYKEMSGRLNTLRLQYDNEREKLATAKRYLEQQEAKLEMLKSVQNEYRGYFPGVRTVLKNRTQLKGVVGSVGEMISTEDKYVTALDTALGGQSQSIIMETDQDAQSAIQFLKKGGRGFATFLPQNTVKSRSLSTDLLNLVESYGKVLADIVEAPVDIRNIVSHLLSTTVVVDTMDHARQLARESRQRLRIVTLDGETIMPGGAMSGGSRANKSSIIESKKEISDTEKKLADFKKQTASLEKSAARTGEDFTSVSMALEELENSGTSLKEEYEELKSKTSNLNYRIESKTESLSMIENEVGESVDTMDMDELSERISLKDKELSDLDDKIRLLNSSDKEKKDELKTLTDERNASERELLSIKERMKYRETEQERVSENLNDVNARIERTENEQEIVDLDLSTFDINALNIEQEKLTETVDALYEEADRYSETQHDIKESYQKKSSQREDIYHKIDRYQHDLRIATGRKEKLDTTLEQRISYLSEEYKLTFERAEKEYTDLSNIEQKRVQISLNKKSIEELGPVNLGSIEEFERVNTRYRYLKEQEDDLLEARETLLEVINEMDEEVSHRFKETFEKVNSHFGGVFKEMFGGGQAELRLTEDGDYLESGVEIYAQPPGKKLSTLSLLSGGERALTAISLLFSILKVRTSPFIILDEVEAALDEANVVRFAKYLRNLSNRTQFIVITHRKGTMEEADRLFGVTMQERGVSQLISVDLKDYEESAE</sequence>
<dbReference type="Pfam" id="PF02463">
    <property type="entry name" value="SMC_N"/>
    <property type="match status" value="1"/>
</dbReference>
<protein>
    <recommendedName>
        <fullName evidence="6">Chromosome partition protein Smc</fullName>
    </recommendedName>
</protein>
<dbReference type="NCBIfam" id="TIGR02168">
    <property type="entry name" value="SMC_prok_B"/>
    <property type="match status" value="1"/>
</dbReference>
<dbReference type="PIRSF" id="PIRSF005719">
    <property type="entry name" value="SMC"/>
    <property type="match status" value="1"/>
</dbReference>
<dbReference type="InterPro" id="IPR036277">
    <property type="entry name" value="SMC_hinge_sf"/>
</dbReference>
<keyword evidence="5 6" id="KW-0238">DNA-binding</keyword>
<evidence type="ECO:0000256" key="1">
    <source>
        <dbReference type="ARBA" id="ARBA00022490"/>
    </source>
</evidence>
<dbReference type="Pfam" id="PF06470">
    <property type="entry name" value="SMC_hinge"/>
    <property type="match status" value="1"/>
</dbReference>
<proteinExistence type="inferred from homology"/>
<dbReference type="InterPro" id="IPR027417">
    <property type="entry name" value="P-loop_NTPase"/>
</dbReference>
<comment type="similarity">
    <text evidence="6">Belongs to the SMC family.</text>
</comment>
<comment type="caution">
    <text evidence="8">The sequence shown here is derived from an EMBL/GenBank/DDBJ whole genome shotgun (WGS) entry which is preliminary data.</text>
</comment>
<dbReference type="Gene3D" id="3.30.70.1620">
    <property type="match status" value="1"/>
</dbReference>
<dbReference type="CDD" id="cd03278">
    <property type="entry name" value="ABC_SMC_barmotin"/>
    <property type="match status" value="1"/>
</dbReference>
<dbReference type="HAMAP" id="MF_01894">
    <property type="entry name" value="Smc_prok"/>
    <property type="match status" value="1"/>
</dbReference>
<evidence type="ECO:0000313" key="9">
    <source>
        <dbReference type="Proteomes" id="UP001597519"/>
    </source>
</evidence>
<dbReference type="SUPFAM" id="SSF52540">
    <property type="entry name" value="P-loop containing nucleoside triphosphate hydrolases"/>
    <property type="match status" value="1"/>
</dbReference>
<feature type="coiled-coil region" evidence="6">
    <location>
        <begin position="762"/>
        <end position="885"/>
    </location>
</feature>
<dbReference type="InterPro" id="IPR011890">
    <property type="entry name" value="SMC_prok"/>
</dbReference>
<keyword evidence="4 6" id="KW-0175">Coiled coil</keyword>
<feature type="coiled-coil region" evidence="6">
    <location>
        <begin position="168"/>
        <end position="497"/>
    </location>
</feature>
<evidence type="ECO:0000256" key="5">
    <source>
        <dbReference type="ARBA" id="ARBA00023125"/>
    </source>
</evidence>
<dbReference type="InterPro" id="IPR010935">
    <property type="entry name" value="SMC_hinge"/>
</dbReference>
<feature type="coiled-coil region" evidence="6">
    <location>
        <begin position="669"/>
        <end position="731"/>
    </location>
</feature>
<dbReference type="Proteomes" id="UP001597519">
    <property type="component" value="Unassembled WGS sequence"/>
</dbReference>
<evidence type="ECO:0000313" key="8">
    <source>
        <dbReference type="EMBL" id="MFD2829770.1"/>
    </source>
</evidence>
<accession>A0ABW5WTN8</accession>
<dbReference type="SMART" id="SM00968">
    <property type="entry name" value="SMC_hinge"/>
    <property type="match status" value="1"/>
</dbReference>
<reference evidence="9" key="1">
    <citation type="journal article" date="2019" name="Int. J. Syst. Evol. Microbiol.">
        <title>The Global Catalogue of Microorganisms (GCM) 10K type strain sequencing project: providing services to taxonomists for standard genome sequencing and annotation.</title>
        <authorList>
            <consortium name="The Broad Institute Genomics Platform"/>
            <consortium name="The Broad Institute Genome Sequencing Center for Infectious Disease"/>
            <person name="Wu L."/>
            <person name="Ma J."/>
        </authorList>
    </citation>
    <scope>NUCLEOTIDE SEQUENCE [LARGE SCALE GENOMIC DNA]</scope>
    <source>
        <strain evidence="9">KCTC 33575</strain>
    </source>
</reference>
<evidence type="ECO:0000256" key="6">
    <source>
        <dbReference type="HAMAP-Rule" id="MF_01894"/>
    </source>
</evidence>
<dbReference type="RefSeq" id="WP_377772074.1">
    <property type="nucleotide sequence ID" value="NZ_JBHUOQ010000001.1"/>
</dbReference>
<comment type="subcellular location">
    <subcellularLocation>
        <location evidence="6">Cytoplasm</location>
    </subcellularLocation>
</comment>
<gene>
    <name evidence="6 8" type="primary">smc</name>
    <name evidence="8" type="ORF">ACFSX4_04760</name>
</gene>
<evidence type="ECO:0000256" key="4">
    <source>
        <dbReference type="ARBA" id="ARBA00023054"/>
    </source>
</evidence>
<comment type="function">
    <text evidence="6">Required for chromosome condensation and partitioning.</text>
</comment>
<dbReference type="Gene3D" id="3.40.50.300">
    <property type="entry name" value="P-loop containing nucleotide triphosphate hydrolases"/>
    <property type="match status" value="2"/>
</dbReference>
<dbReference type="SUPFAM" id="SSF75553">
    <property type="entry name" value="Smc hinge domain"/>
    <property type="match status" value="1"/>
</dbReference>
<feature type="binding site" evidence="6">
    <location>
        <begin position="33"/>
        <end position="40"/>
    </location>
    <ligand>
        <name>ATP</name>
        <dbReference type="ChEBI" id="CHEBI:30616"/>
    </ligand>
</feature>
<dbReference type="PANTHER" id="PTHR43977">
    <property type="entry name" value="STRUCTURAL MAINTENANCE OF CHROMOSOMES PROTEIN 3"/>
    <property type="match status" value="1"/>
</dbReference>
<comment type="subunit">
    <text evidence="6">Homodimer.</text>
</comment>
<name>A0ABW5WTN8_9STAP</name>
<dbReference type="EMBL" id="JBHUOQ010000001">
    <property type="protein sequence ID" value="MFD2829770.1"/>
    <property type="molecule type" value="Genomic_DNA"/>
</dbReference>